<keyword evidence="1" id="KW-0175">Coiled coil</keyword>
<proteinExistence type="predicted"/>
<evidence type="ECO:0000256" key="1">
    <source>
        <dbReference type="SAM" id="Coils"/>
    </source>
</evidence>
<comment type="caution">
    <text evidence="2">The sequence shown here is derived from an EMBL/GenBank/DDBJ whole genome shotgun (WGS) entry which is preliminary data.</text>
</comment>
<evidence type="ECO:0000313" key="2">
    <source>
        <dbReference type="EMBL" id="GAI18503.1"/>
    </source>
</evidence>
<sequence>MTPAEKSIIAKEKKQIKEFLKGLRKENEEINLSLASIIREAARQRTAYIKADELLNEFESKLVEK</sequence>
<gene>
    <name evidence="2" type="ORF">S06H3_36546</name>
</gene>
<feature type="coiled-coil region" evidence="1">
    <location>
        <begin position="9"/>
        <end position="40"/>
    </location>
</feature>
<protein>
    <submittedName>
        <fullName evidence="2">Uncharacterized protein</fullName>
    </submittedName>
</protein>
<dbReference type="AlphaFoldDB" id="X1LHD8"/>
<accession>X1LHD8</accession>
<dbReference type="EMBL" id="BARV01022147">
    <property type="protein sequence ID" value="GAI18503.1"/>
    <property type="molecule type" value="Genomic_DNA"/>
</dbReference>
<reference evidence="2" key="1">
    <citation type="journal article" date="2014" name="Front. Microbiol.">
        <title>High frequency of phylogenetically diverse reductive dehalogenase-homologous genes in deep subseafloor sedimentary metagenomes.</title>
        <authorList>
            <person name="Kawai M."/>
            <person name="Futagami T."/>
            <person name="Toyoda A."/>
            <person name="Takaki Y."/>
            <person name="Nishi S."/>
            <person name="Hori S."/>
            <person name="Arai W."/>
            <person name="Tsubouchi T."/>
            <person name="Morono Y."/>
            <person name="Uchiyama I."/>
            <person name="Ito T."/>
            <person name="Fujiyama A."/>
            <person name="Inagaki F."/>
            <person name="Takami H."/>
        </authorList>
    </citation>
    <scope>NUCLEOTIDE SEQUENCE</scope>
    <source>
        <strain evidence="2">Expedition CK06-06</strain>
    </source>
</reference>
<organism evidence="2">
    <name type="scientific">marine sediment metagenome</name>
    <dbReference type="NCBI Taxonomy" id="412755"/>
    <lineage>
        <taxon>unclassified sequences</taxon>
        <taxon>metagenomes</taxon>
        <taxon>ecological metagenomes</taxon>
    </lineage>
</organism>
<name>X1LHD8_9ZZZZ</name>